<name>A0ABR1B002_POLSC</name>
<comment type="caution">
    <text evidence="1">The sequence shown here is derived from an EMBL/GenBank/DDBJ whole genome shotgun (WGS) entry which is preliminary data.</text>
</comment>
<proteinExistence type="predicted"/>
<sequence length="66" mass="7832">MLEERTSHYNKSQKIDLKNANWTSRGRKQILLKKNLKGGKRTKLYKEYSKEAVRGFGKLKEDKSFQ</sequence>
<protein>
    <submittedName>
        <fullName evidence="1">Uncharacterized protein</fullName>
    </submittedName>
</protein>
<dbReference type="Proteomes" id="UP001359485">
    <property type="component" value="Unassembled WGS sequence"/>
</dbReference>
<evidence type="ECO:0000313" key="1">
    <source>
        <dbReference type="EMBL" id="KAK6632156.1"/>
    </source>
</evidence>
<organism evidence="1 2">
    <name type="scientific">Polyplax serrata</name>
    <name type="common">Common mouse louse</name>
    <dbReference type="NCBI Taxonomy" id="468196"/>
    <lineage>
        <taxon>Eukaryota</taxon>
        <taxon>Metazoa</taxon>
        <taxon>Ecdysozoa</taxon>
        <taxon>Arthropoda</taxon>
        <taxon>Hexapoda</taxon>
        <taxon>Insecta</taxon>
        <taxon>Pterygota</taxon>
        <taxon>Neoptera</taxon>
        <taxon>Paraneoptera</taxon>
        <taxon>Psocodea</taxon>
        <taxon>Troctomorpha</taxon>
        <taxon>Phthiraptera</taxon>
        <taxon>Anoplura</taxon>
        <taxon>Polyplacidae</taxon>
        <taxon>Polyplax</taxon>
    </lineage>
</organism>
<reference evidence="1 2" key="1">
    <citation type="submission" date="2023-09" db="EMBL/GenBank/DDBJ databases">
        <title>Genomes of two closely related lineages of the louse Polyplax serrata with different host specificities.</title>
        <authorList>
            <person name="Martinu J."/>
            <person name="Tarabai H."/>
            <person name="Stefka J."/>
            <person name="Hypsa V."/>
        </authorList>
    </citation>
    <scope>NUCLEOTIDE SEQUENCE [LARGE SCALE GENOMIC DNA]</scope>
    <source>
        <strain evidence="1">98ZLc_SE</strain>
    </source>
</reference>
<accession>A0ABR1B002</accession>
<dbReference type="EMBL" id="JAWJWF010000005">
    <property type="protein sequence ID" value="KAK6632156.1"/>
    <property type="molecule type" value="Genomic_DNA"/>
</dbReference>
<keyword evidence="2" id="KW-1185">Reference proteome</keyword>
<evidence type="ECO:0000313" key="2">
    <source>
        <dbReference type="Proteomes" id="UP001359485"/>
    </source>
</evidence>
<gene>
    <name evidence="1" type="ORF">RUM44_007186</name>
</gene>